<feature type="compositionally biased region" description="Basic and acidic residues" evidence="1">
    <location>
        <begin position="1269"/>
        <end position="1278"/>
    </location>
</feature>
<dbReference type="PROSITE" id="PS00028">
    <property type="entry name" value="ZINC_FINGER_C2H2_1"/>
    <property type="match status" value="1"/>
</dbReference>
<feature type="compositionally biased region" description="Polar residues" evidence="1">
    <location>
        <begin position="1014"/>
        <end position="1024"/>
    </location>
</feature>
<feature type="compositionally biased region" description="Polar residues" evidence="1">
    <location>
        <begin position="1032"/>
        <end position="1061"/>
    </location>
</feature>
<feature type="compositionally biased region" description="Low complexity" evidence="1">
    <location>
        <begin position="245"/>
        <end position="259"/>
    </location>
</feature>
<feature type="compositionally biased region" description="Polar residues" evidence="1">
    <location>
        <begin position="14"/>
        <end position="27"/>
    </location>
</feature>
<feature type="region of interest" description="Disordered" evidence="1">
    <location>
        <begin position="686"/>
        <end position="766"/>
    </location>
</feature>
<feature type="compositionally biased region" description="Basic and acidic residues" evidence="1">
    <location>
        <begin position="938"/>
        <end position="952"/>
    </location>
</feature>
<feature type="compositionally biased region" description="Low complexity" evidence="1">
    <location>
        <begin position="154"/>
        <end position="175"/>
    </location>
</feature>
<evidence type="ECO:0000256" key="1">
    <source>
        <dbReference type="SAM" id="MobiDB-lite"/>
    </source>
</evidence>
<dbReference type="CDD" id="cd22265">
    <property type="entry name" value="UDM1_RNF168"/>
    <property type="match status" value="1"/>
</dbReference>
<evidence type="ECO:0000313" key="3">
    <source>
        <dbReference type="EMBL" id="KAF2216965.1"/>
    </source>
</evidence>
<dbReference type="SMART" id="SM00384">
    <property type="entry name" value="AT_hook"/>
    <property type="match status" value="3"/>
</dbReference>
<feature type="compositionally biased region" description="Acidic residues" evidence="1">
    <location>
        <begin position="1354"/>
        <end position="1369"/>
    </location>
</feature>
<feature type="compositionally biased region" description="Low complexity" evidence="1">
    <location>
        <begin position="383"/>
        <end position="392"/>
    </location>
</feature>
<dbReference type="InterPro" id="IPR017956">
    <property type="entry name" value="AT_hook_DNA-bd_motif"/>
</dbReference>
<feature type="region of interest" description="Disordered" evidence="1">
    <location>
        <begin position="410"/>
        <end position="501"/>
    </location>
</feature>
<accession>A0A6A6FTZ5</accession>
<feature type="compositionally biased region" description="Low complexity" evidence="1">
    <location>
        <begin position="792"/>
        <end position="813"/>
    </location>
</feature>
<proteinExistence type="predicted"/>
<feature type="region of interest" description="Disordered" evidence="1">
    <location>
        <begin position="908"/>
        <end position="1124"/>
    </location>
</feature>
<feature type="compositionally biased region" description="Polar residues" evidence="1">
    <location>
        <begin position="814"/>
        <end position="824"/>
    </location>
</feature>
<feature type="compositionally biased region" description="Basic and acidic residues" evidence="1">
    <location>
        <begin position="1312"/>
        <end position="1333"/>
    </location>
</feature>
<feature type="compositionally biased region" description="Low complexity" evidence="1">
    <location>
        <begin position="28"/>
        <end position="40"/>
    </location>
</feature>
<feature type="compositionally biased region" description="Basic and acidic residues" evidence="1">
    <location>
        <begin position="706"/>
        <end position="731"/>
    </location>
</feature>
<feature type="compositionally biased region" description="Basic and acidic residues" evidence="1">
    <location>
        <begin position="966"/>
        <end position="977"/>
    </location>
</feature>
<dbReference type="OrthoDB" id="5424797at2759"/>
<evidence type="ECO:0000259" key="2">
    <source>
        <dbReference type="PROSITE" id="PS00028"/>
    </source>
</evidence>
<feature type="compositionally biased region" description="Polar residues" evidence="1">
    <location>
        <begin position="1110"/>
        <end position="1123"/>
    </location>
</feature>
<feature type="region of interest" description="Disordered" evidence="1">
    <location>
        <begin position="791"/>
        <end position="856"/>
    </location>
</feature>
<feature type="compositionally biased region" description="Basic and acidic residues" evidence="1">
    <location>
        <begin position="841"/>
        <end position="853"/>
    </location>
</feature>
<feature type="region of interest" description="Disordered" evidence="1">
    <location>
        <begin position="1269"/>
        <end position="1369"/>
    </location>
</feature>
<protein>
    <recommendedName>
        <fullName evidence="2">C2H2-type domain-containing protein</fullName>
    </recommendedName>
</protein>
<feature type="domain" description="C2H2-type" evidence="2">
    <location>
        <begin position="1139"/>
        <end position="1162"/>
    </location>
</feature>
<feature type="region of interest" description="Disordered" evidence="1">
    <location>
        <begin position="1"/>
        <end position="43"/>
    </location>
</feature>
<organism evidence="3 4">
    <name type="scientific">Cercospora zeae-maydis SCOH1-5</name>
    <dbReference type="NCBI Taxonomy" id="717836"/>
    <lineage>
        <taxon>Eukaryota</taxon>
        <taxon>Fungi</taxon>
        <taxon>Dikarya</taxon>
        <taxon>Ascomycota</taxon>
        <taxon>Pezizomycotina</taxon>
        <taxon>Dothideomycetes</taxon>
        <taxon>Dothideomycetidae</taxon>
        <taxon>Mycosphaerellales</taxon>
        <taxon>Mycosphaerellaceae</taxon>
        <taxon>Cercospora</taxon>
    </lineage>
</organism>
<feature type="compositionally biased region" description="Polar residues" evidence="1">
    <location>
        <begin position="114"/>
        <end position="139"/>
    </location>
</feature>
<feature type="compositionally biased region" description="Polar residues" evidence="1">
    <location>
        <begin position="446"/>
        <end position="465"/>
    </location>
</feature>
<dbReference type="GO" id="GO:0003677">
    <property type="term" value="F:DNA binding"/>
    <property type="evidence" value="ECO:0007669"/>
    <property type="project" value="InterPro"/>
</dbReference>
<feature type="compositionally biased region" description="Polar residues" evidence="1">
    <location>
        <begin position="476"/>
        <end position="485"/>
    </location>
</feature>
<reference evidence="3" key="1">
    <citation type="journal article" date="2020" name="Stud. Mycol.">
        <title>101 Dothideomycetes genomes: a test case for predicting lifestyles and emergence of pathogens.</title>
        <authorList>
            <person name="Haridas S."/>
            <person name="Albert R."/>
            <person name="Binder M."/>
            <person name="Bloem J."/>
            <person name="Labutti K."/>
            <person name="Salamov A."/>
            <person name="Andreopoulos B."/>
            <person name="Baker S."/>
            <person name="Barry K."/>
            <person name="Bills G."/>
            <person name="Bluhm B."/>
            <person name="Cannon C."/>
            <person name="Castanera R."/>
            <person name="Culley D."/>
            <person name="Daum C."/>
            <person name="Ezra D."/>
            <person name="Gonzalez J."/>
            <person name="Henrissat B."/>
            <person name="Kuo A."/>
            <person name="Liang C."/>
            <person name="Lipzen A."/>
            <person name="Lutzoni F."/>
            <person name="Magnuson J."/>
            <person name="Mondo S."/>
            <person name="Nolan M."/>
            <person name="Ohm R."/>
            <person name="Pangilinan J."/>
            <person name="Park H.-J."/>
            <person name="Ramirez L."/>
            <person name="Alfaro M."/>
            <person name="Sun H."/>
            <person name="Tritt A."/>
            <person name="Yoshinaga Y."/>
            <person name="Zwiers L.-H."/>
            <person name="Turgeon B."/>
            <person name="Goodwin S."/>
            <person name="Spatafora J."/>
            <person name="Crous P."/>
            <person name="Grigoriev I."/>
        </authorList>
    </citation>
    <scope>NUCLEOTIDE SEQUENCE</scope>
    <source>
        <strain evidence="3">SCOH1-5</strain>
    </source>
</reference>
<name>A0A6A6FTZ5_9PEZI</name>
<feature type="compositionally biased region" description="Polar residues" evidence="1">
    <location>
        <begin position="227"/>
        <end position="241"/>
    </location>
</feature>
<dbReference type="Proteomes" id="UP000799539">
    <property type="component" value="Unassembled WGS sequence"/>
</dbReference>
<evidence type="ECO:0000313" key="4">
    <source>
        <dbReference type="Proteomes" id="UP000799539"/>
    </source>
</evidence>
<feature type="compositionally biased region" description="Basic and acidic residues" evidence="1">
    <location>
        <begin position="276"/>
        <end position="363"/>
    </location>
</feature>
<feature type="compositionally biased region" description="Polar residues" evidence="1">
    <location>
        <begin position="364"/>
        <end position="374"/>
    </location>
</feature>
<dbReference type="InterPro" id="IPR013087">
    <property type="entry name" value="Znf_C2H2_type"/>
</dbReference>
<dbReference type="EMBL" id="ML992663">
    <property type="protein sequence ID" value="KAF2216965.1"/>
    <property type="molecule type" value="Genomic_DNA"/>
</dbReference>
<feature type="region of interest" description="Disordered" evidence="1">
    <location>
        <begin position="114"/>
        <end position="398"/>
    </location>
</feature>
<feature type="compositionally biased region" description="Low complexity" evidence="1">
    <location>
        <begin position="584"/>
        <end position="601"/>
    </location>
</feature>
<gene>
    <name evidence="3" type="ORF">CERZMDRAFT_119694</name>
</gene>
<keyword evidence="4" id="KW-1185">Reference proteome</keyword>
<sequence length="1369" mass="148101">MAPYPHNNFYDPVGSQSHQPSGYTYANTSTQYPSQSTTYQNNAYSQNYGTSYDIQYAGTAQQQQQQPSAGSTNVAAAGLSSLGNQSYSQPVSGATSRSNVAYDTSNSSWAQNYGSTSYHSTDRSQANQSPIYATPSAGSTFGRLSLPEQTQPNTYAASQTYQTTSSTPNAQSSSSGNRSYRNAPDSAGHRNSYQPQQDQQSQQPPPRYASPLQAMQAHQQQQQQHQPCHNKQPSLTSNHAQPSPRLAAQNLQQQRQQRASVEPMPTTVDPSQVYDIRAEREKAARIEAEKRRKYEAEQAAKKAEEDARSAEEDARKAEEERIATEAHQAEEDTRKASEAEAKKMATAERKKEARRKAKEEKQSKTAATALQQMASGSGGGGSMMDLMGNMSGPPANDEEAEMRAMFKKMREFNQKNPTMLAKLWEEERKQHAAQTSPGPSQPARPVQNSTPQPAAPTLTKTQQKAPVSATALPAQPSLQSANRPAQPSPTTPGSAGTALWPPQKKGTLAEAAATWLSALPANQSSGRVVNREQILKILDTNPSYVQLCEAIERTGIYFERSALAKELLKAVPDGLKGGQSGVKAGANAAPSAASTIAPSSNGTPATAPPKKKGRPKKDEPGRYSLPGGRGSTSGTVSYSAPTFTSLTDAARAVNAMNTTGGIFQGTVSNSLVNAYVPATQDPTFYDATPIMIDDDPQPSTSQPAEIKPEEKPKEPPPPPKDKEEAARKRGFGDLVDLTAGDSDDEAPPRKLVVPSSGPGMGVKAIPSNDALRQPISYQQFVQNKSQQSRPLFGAGFTFGTPGPSFSSSGRTFPQQTWNGPKTQSPAPPAPVPAPQQARPKGPSEETKQAERIRGRMLVEPIMRDRVARKSKYDSRTIARDVLLATGRHPDMRALNAHLNVMQKLLSDHGGVVDGGDRGNKSDLSTIRWDLIDPGDPTEEAKIKARSASNREGDVEDGGSALHAKRKSEGAEPRDHVPNPKKPRGRPPKNADRESSVRDASLGTASANKHPELTSDLSPRISRTTPVARRGSVASNYTPKTGVSGGRKSSSMSKAASVQPTGTPVGYAAFRQLDEDGNPIKKKGRPVGWRKNIHSREAQGLTPKKTAANEPKTTSKLRQSTATRESSEVIVEPHYQIFPCKWRNCNAELDNLEKLKKHMLKLHGDANDDGDFECQWQTCGNGVHIDAHGNERPGDAGVTSFETLDSWFKHVNKSHLHEIAWKLGDGPRGGSVSEIRNDRSAYLSDASGRSVTPIILTPQELAQQRAEAKAEAAAEDKGDIQSSPSMAPTKLKRKPGRPAKSQGPFAIQSTSLDRAERDAAAELMKLEEQKRREGVTMGLEGSRLVNEKRRRGFLDDEDFEDIIEDSEPDL</sequence>
<feature type="region of interest" description="Disordered" evidence="1">
    <location>
        <begin position="580"/>
        <end position="637"/>
    </location>
</feature>
<feature type="compositionally biased region" description="Low complexity" evidence="1">
    <location>
        <begin position="213"/>
        <end position="226"/>
    </location>
</feature>